<dbReference type="SMART" id="SM00342">
    <property type="entry name" value="HTH_ARAC"/>
    <property type="match status" value="1"/>
</dbReference>
<dbReference type="Proteomes" id="UP000294947">
    <property type="component" value="Unassembled WGS sequence"/>
</dbReference>
<keyword evidence="7" id="KW-1185">Reference proteome</keyword>
<dbReference type="GO" id="GO:0003700">
    <property type="term" value="F:DNA-binding transcription factor activity"/>
    <property type="evidence" value="ECO:0007669"/>
    <property type="project" value="InterPro"/>
</dbReference>
<dbReference type="EMBL" id="SMKW01000003">
    <property type="protein sequence ID" value="TDD55524.1"/>
    <property type="molecule type" value="Genomic_DNA"/>
</dbReference>
<dbReference type="PANTHER" id="PTHR43280">
    <property type="entry name" value="ARAC-FAMILY TRANSCRIPTIONAL REGULATOR"/>
    <property type="match status" value="1"/>
</dbReference>
<organism evidence="6 7">
    <name type="scientific">Saccharopolyspora elongata</name>
    <dbReference type="NCBI Taxonomy" id="2530387"/>
    <lineage>
        <taxon>Bacteria</taxon>
        <taxon>Bacillati</taxon>
        <taxon>Actinomycetota</taxon>
        <taxon>Actinomycetes</taxon>
        <taxon>Pseudonocardiales</taxon>
        <taxon>Pseudonocardiaceae</taxon>
        <taxon>Saccharopolyspora</taxon>
    </lineage>
</organism>
<evidence type="ECO:0000313" key="7">
    <source>
        <dbReference type="Proteomes" id="UP000294947"/>
    </source>
</evidence>
<sequence>MLSNFGAVGAPGAPPGSAGRPPFRRSRQVPAPARLLNYHIVGFSPVKGDDVTAETTADHRTAAVLRSIRCIRQNVGDAHLLPDLAHTALLSPFHFHRVFRRVTSATPARFLAAARMAEAKRLLARTPMSVTDICMRVGYSSLGTFTTQFTRLVGVPPRRFRKLLEPYADQPVGEILGRLRAVLPEPVRAQVTGWVSGAPDGALAAVGLFRSGIPQEVPSACAIVRPPGIAALGGLPDGDFHALAMSFDLRASVADALVGEDEELCHVGTAPQVVQIRDGRAVSATPLRIQLRPQAPVDPPLVLATPILLAADLLAPAG</sequence>
<evidence type="ECO:0000259" key="5">
    <source>
        <dbReference type="PROSITE" id="PS01124"/>
    </source>
</evidence>
<comment type="caution">
    <text evidence="6">The sequence shown here is derived from an EMBL/GenBank/DDBJ whole genome shotgun (WGS) entry which is preliminary data.</text>
</comment>
<dbReference type="Pfam" id="PF12833">
    <property type="entry name" value="HTH_18"/>
    <property type="match status" value="1"/>
</dbReference>
<protein>
    <submittedName>
        <fullName evidence="6">AraC family transcriptional regulator</fullName>
    </submittedName>
</protein>
<reference evidence="6 7" key="1">
    <citation type="submission" date="2019-03" db="EMBL/GenBank/DDBJ databases">
        <title>Draft genome sequences of novel Actinobacteria.</title>
        <authorList>
            <person name="Sahin N."/>
            <person name="Ay H."/>
            <person name="Saygin H."/>
        </authorList>
    </citation>
    <scope>NUCLEOTIDE SEQUENCE [LARGE SCALE GENOMIC DNA]</scope>
    <source>
        <strain evidence="6 7">7K502</strain>
    </source>
</reference>
<evidence type="ECO:0000256" key="1">
    <source>
        <dbReference type="ARBA" id="ARBA00023015"/>
    </source>
</evidence>
<feature type="region of interest" description="Disordered" evidence="4">
    <location>
        <begin position="1"/>
        <end position="26"/>
    </location>
</feature>
<keyword evidence="3" id="KW-0804">Transcription</keyword>
<name>A0A4R4ZDH2_9PSEU</name>
<dbReference type="InterPro" id="IPR009057">
    <property type="entry name" value="Homeodomain-like_sf"/>
</dbReference>
<dbReference type="GO" id="GO:0043565">
    <property type="term" value="F:sequence-specific DNA binding"/>
    <property type="evidence" value="ECO:0007669"/>
    <property type="project" value="InterPro"/>
</dbReference>
<dbReference type="SUPFAM" id="SSF46689">
    <property type="entry name" value="Homeodomain-like"/>
    <property type="match status" value="2"/>
</dbReference>
<evidence type="ECO:0000256" key="3">
    <source>
        <dbReference type="ARBA" id="ARBA00023163"/>
    </source>
</evidence>
<dbReference type="Gene3D" id="1.10.10.60">
    <property type="entry name" value="Homeodomain-like"/>
    <property type="match status" value="2"/>
</dbReference>
<accession>A0A4R4ZDH2</accession>
<keyword evidence="2" id="KW-0238">DNA-binding</keyword>
<dbReference type="InterPro" id="IPR018060">
    <property type="entry name" value="HTH_AraC"/>
</dbReference>
<evidence type="ECO:0000313" key="6">
    <source>
        <dbReference type="EMBL" id="TDD55524.1"/>
    </source>
</evidence>
<dbReference type="OrthoDB" id="9816011at2"/>
<evidence type="ECO:0000256" key="4">
    <source>
        <dbReference type="SAM" id="MobiDB-lite"/>
    </source>
</evidence>
<feature type="compositionally biased region" description="Low complexity" evidence="4">
    <location>
        <begin position="1"/>
        <end position="21"/>
    </location>
</feature>
<dbReference type="PROSITE" id="PS01124">
    <property type="entry name" value="HTH_ARAC_FAMILY_2"/>
    <property type="match status" value="1"/>
</dbReference>
<dbReference type="PROSITE" id="PS00041">
    <property type="entry name" value="HTH_ARAC_FAMILY_1"/>
    <property type="match status" value="1"/>
</dbReference>
<proteinExistence type="predicted"/>
<keyword evidence="1" id="KW-0805">Transcription regulation</keyword>
<feature type="domain" description="HTH araC/xylS-type" evidence="5">
    <location>
        <begin position="65"/>
        <end position="163"/>
    </location>
</feature>
<gene>
    <name evidence="6" type="ORF">E1288_03485</name>
</gene>
<dbReference type="PANTHER" id="PTHR43280:SF28">
    <property type="entry name" value="HTH-TYPE TRANSCRIPTIONAL ACTIVATOR RHAS"/>
    <property type="match status" value="1"/>
</dbReference>
<dbReference type="AlphaFoldDB" id="A0A4R4ZDH2"/>
<dbReference type="InterPro" id="IPR018062">
    <property type="entry name" value="HTH_AraC-typ_CS"/>
</dbReference>
<evidence type="ECO:0000256" key="2">
    <source>
        <dbReference type="ARBA" id="ARBA00023125"/>
    </source>
</evidence>